<dbReference type="EMBL" id="JAGRYU010000025">
    <property type="protein sequence ID" value="MBU4683297.1"/>
    <property type="molecule type" value="Genomic_DNA"/>
</dbReference>
<name>A0ABS6DJF5_9ENTR</name>
<proteinExistence type="predicted"/>
<evidence type="ECO:0000313" key="2">
    <source>
        <dbReference type="Proteomes" id="UP000686327"/>
    </source>
</evidence>
<organism evidence="1 2">
    <name type="scientific">Cedecea davisae</name>
    <dbReference type="NCBI Taxonomy" id="158484"/>
    <lineage>
        <taxon>Bacteria</taxon>
        <taxon>Pseudomonadati</taxon>
        <taxon>Pseudomonadota</taxon>
        <taxon>Gammaproteobacteria</taxon>
        <taxon>Enterobacterales</taxon>
        <taxon>Enterobacteriaceae</taxon>
        <taxon>Cedecea</taxon>
    </lineage>
</organism>
<protein>
    <submittedName>
        <fullName evidence="1">Uncharacterized protein</fullName>
    </submittedName>
</protein>
<accession>A0ABS6DJF5</accession>
<gene>
    <name evidence="1" type="ORF">KC222_14885</name>
</gene>
<reference evidence="2" key="2">
    <citation type="submission" date="2023-07" db="EMBL/GenBank/DDBJ databases">
        <title>Cedecea davisae an AmpC producer and its therapeutic implications.</title>
        <authorList>
            <person name="Notter J."/>
        </authorList>
    </citation>
    <scope>NUCLEOTIDE SEQUENCE [LARGE SCALE GENOMIC DNA]</scope>
    <source>
        <strain evidence="2">1</strain>
    </source>
</reference>
<dbReference type="Proteomes" id="UP000686327">
    <property type="component" value="Unassembled WGS sequence"/>
</dbReference>
<reference evidence="1 2" key="1">
    <citation type="submission" date="2021-04" db="EMBL/GenBank/DDBJ databases">
        <authorList>
            <person name="Seiffert S.N."/>
        </authorList>
    </citation>
    <scope>NUCLEOTIDE SEQUENCE [LARGE SCALE GENOMIC DNA]</scope>
    <source>
        <strain evidence="1 2">1</strain>
    </source>
</reference>
<sequence length="69" mass="7827">MKYTHKNHFGFSAQVRSGQLKTNLSLGTFTTAERANIAARLYKLWEKSFPASEIPRKPTHVDAINVFGF</sequence>
<dbReference type="RefSeq" id="WP_216376327.1">
    <property type="nucleotide sequence ID" value="NZ_JAGRYT010000014.1"/>
</dbReference>
<evidence type="ECO:0000313" key="1">
    <source>
        <dbReference type="EMBL" id="MBU4683297.1"/>
    </source>
</evidence>
<keyword evidence="2" id="KW-1185">Reference proteome</keyword>
<comment type="caution">
    <text evidence="1">The sequence shown here is derived from an EMBL/GenBank/DDBJ whole genome shotgun (WGS) entry which is preliminary data.</text>
</comment>